<accession>A0ABS3MY84</accession>
<protein>
    <submittedName>
        <fullName evidence="2">Polyprenyl synthetase family protein</fullName>
    </submittedName>
</protein>
<comment type="similarity">
    <text evidence="1">Belongs to the FPP/GGPP synthase family.</text>
</comment>
<dbReference type="InterPro" id="IPR033965">
    <property type="entry name" value="ComQ"/>
</dbReference>
<dbReference type="Proteomes" id="UP000663981">
    <property type="component" value="Unassembled WGS sequence"/>
</dbReference>
<reference evidence="2 3" key="1">
    <citation type="submission" date="2021-03" db="EMBL/GenBank/DDBJ databases">
        <title>Whole genome sequence of Metabacillus bambusae BG109.</title>
        <authorList>
            <person name="Jeong J.W."/>
        </authorList>
    </citation>
    <scope>NUCLEOTIDE SEQUENCE [LARGE SCALE GENOMIC DNA]</scope>
    <source>
        <strain evidence="2 3">BG109</strain>
    </source>
</reference>
<dbReference type="RefSeq" id="WP_207975448.1">
    <property type="nucleotide sequence ID" value="NZ_JAGDEL010000002.1"/>
</dbReference>
<dbReference type="EMBL" id="JAGDEL010000002">
    <property type="protein sequence ID" value="MBO1510819.1"/>
    <property type="molecule type" value="Genomic_DNA"/>
</dbReference>
<dbReference type="InterPro" id="IPR000092">
    <property type="entry name" value="Polyprenyl_synt"/>
</dbReference>
<evidence type="ECO:0000313" key="3">
    <source>
        <dbReference type="Proteomes" id="UP000663981"/>
    </source>
</evidence>
<dbReference type="Gene3D" id="1.10.600.10">
    <property type="entry name" value="Farnesyl Diphosphate Synthase"/>
    <property type="match status" value="1"/>
</dbReference>
<dbReference type="Pfam" id="PF00348">
    <property type="entry name" value="polyprenyl_synt"/>
    <property type="match status" value="1"/>
</dbReference>
<keyword evidence="3" id="KW-1185">Reference proteome</keyword>
<dbReference type="SFLD" id="SFLDS00005">
    <property type="entry name" value="Isoprenoid_Synthase_Type_I"/>
    <property type="match status" value="1"/>
</dbReference>
<comment type="caution">
    <text evidence="2">The sequence shown here is derived from an EMBL/GenBank/DDBJ whole genome shotgun (WGS) entry which is preliminary data.</text>
</comment>
<dbReference type="SFLD" id="SFLDG01211">
    <property type="entry name" value="Competence_Regulatory_Protein"/>
    <property type="match status" value="1"/>
</dbReference>
<dbReference type="InterPro" id="IPR008949">
    <property type="entry name" value="Isoprenoid_synthase_dom_sf"/>
</dbReference>
<evidence type="ECO:0000256" key="1">
    <source>
        <dbReference type="RuleBase" id="RU004466"/>
    </source>
</evidence>
<evidence type="ECO:0000313" key="2">
    <source>
        <dbReference type="EMBL" id="MBO1510819.1"/>
    </source>
</evidence>
<name>A0ABS3MY84_9BACI</name>
<organism evidence="2 3">
    <name type="scientific">Metabacillus bambusae</name>
    <dbReference type="NCBI Taxonomy" id="2795218"/>
    <lineage>
        <taxon>Bacteria</taxon>
        <taxon>Bacillati</taxon>
        <taxon>Bacillota</taxon>
        <taxon>Bacilli</taxon>
        <taxon>Bacillales</taxon>
        <taxon>Bacillaceae</taxon>
        <taxon>Metabacillus</taxon>
    </lineage>
</organism>
<dbReference type="CDD" id="cd00867">
    <property type="entry name" value="Trans_IPPS"/>
    <property type="match status" value="1"/>
</dbReference>
<gene>
    <name evidence="2" type="ORF">I7822_03825</name>
</gene>
<keyword evidence="1" id="KW-0808">Transferase</keyword>
<proteinExistence type="inferred from homology"/>
<sequence>MIEEVDFQSLKKQMMQIITLQTKNTELQNLLLSFVIEKQKLNFGQLAIVHHEAFSGKDPEILELAAAIELLILSFDIFDDLEDLDNVKEPWMQIDPSIALNAATTLYTISQQAVLTLSSPFKHQILHAFFKYSIQAMEGQHDDLQNSISTEEECLNVMKRKSGSLIALASVSGMLLANANFPEVEEYSYQIGIAAQSDNDFRDLFNPLKNDVSSQKRSLAMIYLQKGYNEHALDVLRFFASGKDFNEEFGSIVNYKQKLIDSGVAQYLNVIKQVAINRATRIIDELKIDSYHIENLKSHLIINKKPTNKER</sequence>
<dbReference type="SUPFAM" id="SSF48576">
    <property type="entry name" value="Terpenoid synthases"/>
    <property type="match status" value="1"/>
</dbReference>